<reference evidence="1" key="1">
    <citation type="submission" date="2020-04" db="EMBL/GenBank/DDBJ databases">
        <title>A chromosome-scale assembly and high-density genetic map of the yellow drum (Nibea albiflora) genome.</title>
        <authorList>
            <person name="Xu D."/>
            <person name="Zhang W."/>
            <person name="Chen R."/>
            <person name="Tan P."/>
            <person name="Wang L."/>
            <person name="Song H."/>
            <person name="Tian L."/>
            <person name="Zhu Q."/>
            <person name="Wang B."/>
        </authorList>
    </citation>
    <scope>NUCLEOTIDE SEQUENCE</scope>
    <source>
        <strain evidence="1">ZJHYS-2018</strain>
    </source>
</reference>
<gene>
    <name evidence="1" type="ORF">GBF38_008588</name>
</gene>
<name>A0ACB7EQC9_NIBAL</name>
<dbReference type="Proteomes" id="UP000805704">
    <property type="component" value="Chromosome 24"/>
</dbReference>
<sequence length="199" mass="21525">MLSLPARWIARWGTRPSHTPETRVRIQCGPLGKVLRAARLWSKNKLIVEAHGISHSMTLGNPSSGIVVRNPETAITTTGRWSAQQRLRPGGALTPGKTGTSASPSQRDNIWVPSPNHRVTDRYESDLSVSLWLGLGTQMLSLCDGDADVPVFPGVRAPPGRSLCCADHRPVVVIAVSGFRTTIPDDGFPSVIEFHAPPQ</sequence>
<evidence type="ECO:0000313" key="1">
    <source>
        <dbReference type="EMBL" id="KAG8004403.1"/>
    </source>
</evidence>
<proteinExistence type="predicted"/>
<comment type="caution">
    <text evidence="1">The sequence shown here is derived from an EMBL/GenBank/DDBJ whole genome shotgun (WGS) entry which is preliminary data.</text>
</comment>
<keyword evidence="2" id="KW-1185">Reference proteome</keyword>
<accession>A0ACB7EQC9</accession>
<evidence type="ECO:0000313" key="2">
    <source>
        <dbReference type="Proteomes" id="UP000805704"/>
    </source>
</evidence>
<protein>
    <submittedName>
        <fullName evidence="1">Uncharacterized protein</fullName>
    </submittedName>
</protein>
<dbReference type="EMBL" id="CM024812">
    <property type="protein sequence ID" value="KAG8004403.1"/>
    <property type="molecule type" value="Genomic_DNA"/>
</dbReference>
<organism evidence="1 2">
    <name type="scientific">Nibea albiflora</name>
    <name type="common">Yellow drum</name>
    <name type="synonym">Corvina albiflora</name>
    <dbReference type="NCBI Taxonomy" id="240163"/>
    <lineage>
        <taxon>Eukaryota</taxon>
        <taxon>Metazoa</taxon>
        <taxon>Chordata</taxon>
        <taxon>Craniata</taxon>
        <taxon>Vertebrata</taxon>
        <taxon>Euteleostomi</taxon>
        <taxon>Actinopterygii</taxon>
        <taxon>Neopterygii</taxon>
        <taxon>Teleostei</taxon>
        <taxon>Neoteleostei</taxon>
        <taxon>Acanthomorphata</taxon>
        <taxon>Eupercaria</taxon>
        <taxon>Sciaenidae</taxon>
        <taxon>Nibea</taxon>
    </lineage>
</organism>